<dbReference type="PANTHER" id="PTHR42786">
    <property type="entry name" value="TRNA/RRNA METHYLTRANSFERASE"/>
    <property type="match status" value="1"/>
</dbReference>
<evidence type="ECO:0000313" key="8">
    <source>
        <dbReference type="Proteomes" id="UP000002010"/>
    </source>
</evidence>
<name>C1DBE0_LARHH</name>
<dbReference type="KEGG" id="lhk:LHK_00342"/>
<organism evidence="7 8">
    <name type="scientific">Laribacter hongkongensis (strain HLHK9)</name>
    <dbReference type="NCBI Taxonomy" id="557598"/>
    <lineage>
        <taxon>Bacteria</taxon>
        <taxon>Pseudomonadati</taxon>
        <taxon>Pseudomonadota</taxon>
        <taxon>Betaproteobacteria</taxon>
        <taxon>Neisseriales</taxon>
        <taxon>Aquaspirillaceae</taxon>
        <taxon>Laribacter</taxon>
    </lineage>
</organism>
<dbReference type="Gene3D" id="1.10.8.590">
    <property type="match status" value="1"/>
</dbReference>
<dbReference type="GO" id="GO:0005829">
    <property type="term" value="C:cytosol"/>
    <property type="evidence" value="ECO:0007669"/>
    <property type="project" value="TreeGrafter"/>
</dbReference>
<evidence type="ECO:0000256" key="2">
    <source>
        <dbReference type="ARBA" id="ARBA00022603"/>
    </source>
</evidence>
<dbReference type="Proteomes" id="UP000002010">
    <property type="component" value="Chromosome"/>
</dbReference>
<dbReference type="NCBIfam" id="TIGR00050">
    <property type="entry name" value="rRNA_methyl_1"/>
    <property type="match status" value="1"/>
</dbReference>
<dbReference type="InterPro" id="IPR001537">
    <property type="entry name" value="SpoU_MeTrfase"/>
</dbReference>
<comment type="subunit">
    <text evidence="5">Homodimer.</text>
</comment>
<sequence>MGTDSTPSLTMPKPEVPDFLRNVRVVLARPSLPANIGSAARAMKTMGLTRLYLVNPRRFPDPEADTLASGAVDVLQQAVVTGSLGEALDGVALACALTSRKREITTPLAAPRIACAELLDAARQGQQVALVFGNETFGLSIEEAGQCNRLVTIAGNPDYFSLNLAQAVQVMSYELFSQLDFPLDHLRFQTERASRDEVEGLYGHLDHTLSGIGFYERRNSERLMRRLRTLFDRADLERQEIDILRGILKQVERKTGLVPDPTRRDDES</sequence>
<keyword evidence="5" id="KW-0963">Cytoplasm</keyword>
<dbReference type="InterPro" id="IPR004384">
    <property type="entry name" value="RNA_MeTrfase_TrmJ/LasT"/>
</dbReference>
<dbReference type="HOGENOM" id="CLU_056931_0_1_4"/>
<keyword evidence="3 7" id="KW-0808">Transferase</keyword>
<dbReference type="GO" id="GO:0002128">
    <property type="term" value="P:tRNA nucleoside ribose methylation"/>
    <property type="evidence" value="ECO:0007669"/>
    <property type="project" value="TreeGrafter"/>
</dbReference>
<evidence type="ECO:0000313" key="7">
    <source>
        <dbReference type="EMBL" id="ACO73337.1"/>
    </source>
</evidence>
<protein>
    <recommendedName>
        <fullName evidence="5">tRNA (cytidine/uridine-2'-O-)-methyltransferase TrmJ</fullName>
        <ecNumber evidence="5">2.1.1.200</ecNumber>
    </recommendedName>
    <alternativeName>
        <fullName evidence="5">tRNA (cytidine(32)/uridine(32)-2'-O)-methyltransferase</fullName>
    </alternativeName>
    <alternativeName>
        <fullName evidence="5">tRNA Cm32/Um32 methyltransferase</fullName>
    </alternativeName>
</protein>
<feature type="domain" description="tRNA/rRNA methyltransferase SpoU type" evidence="6">
    <location>
        <begin position="23"/>
        <end position="173"/>
    </location>
</feature>
<comment type="subcellular location">
    <subcellularLocation>
        <location evidence="5">Cytoplasm</location>
    </subcellularLocation>
</comment>
<keyword evidence="5" id="KW-0819">tRNA processing</keyword>
<dbReference type="GO" id="GO:0003723">
    <property type="term" value="F:RNA binding"/>
    <property type="evidence" value="ECO:0007669"/>
    <property type="project" value="InterPro"/>
</dbReference>
<accession>C1DBE0</accession>
<dbReference type="SUPFAM" id="SSF75217">
    <property type="entry name" value="alpha/beta knot"/>
    <property type="match status" value="1"/>
</dbReference>
<dbReference type="Pfam" id="PF00588">
    <property type="entry name" value="SpoU_methylase"/>
    <property type="match status" value="1"/>
</dbReference>
<dbReference type="AlphaFoldDB" id="C1DBE0"/>
<dbReference type="PANTHER" id="PTHR42786:SF2">
    <property type="entry name" value="TRNA (CYTIDINE_URIDINE-2'-O-)-METHYLTRANSFERASE TRMJ"/>
    <property type="match status" value="1"/>
</dbReference>
<dbReference type="STRING" id="557598.LHK_00342"/>
<dbReference type="CDD" id="cd18093">
    <property type="entry name" value="SpoU-like_TrmJ"/>
    <property type="match status" value="1"/>
</dbReference>
<comment type="catalytic activity">
    <reaction evidence="5">
        <text>cytidine(32) in tRNA + S-adenosyl-L-methionine = 2'-O-methylcytidine(32) in tRNA + S-adenosyl-L-homocysteine + H(+)</text>
        <dbReference type="Rhea" id="RHEA:42932"/>
        <dbReference type="Rhea" id="RHEA-COMP:10288"/>
        <dbReference type="Rhea" id="RHEA-COMP:10289"/>
        <dbReference type="ChEBI" id="CHEBI:15378"/>
        <dbReference type="ChEBI" id="CHEBI:57856"/>
        <dbReference type="ChEBI" id="CHEBI:59789"/>
        <dbReference type="ChEBI" id="CHEBI:74495"/>
        <dbReference type="ChEBI" id="CHEBI:82748"/>
        <dbReference type="EC" id="2.1.1.200"/>
    </reaction>
</comment>
<dbReference type="Gene3D" id="3.40.1280.10">
    <property type="match status" value="1"/>
</dbReference>
<dbReference type="EMBL" id="CP001154">
    <property type="protein sequence ID" value="ACO73337.1"/>
    <property type="molecule type" value="Genomic_DNA"/>
</dbReference>
<comment type="catalytic activity">
    <reaction evidence="5">
        <text>uridine(32) in tRNA + S-adenosyl-L-methionine = 2'-O-methyluridine(32) in tRNA + S-adenosyl-L-homocysteine + H(+)</text>
        <dbReference type="Rhea" id="RHEA:42936"/>
        <dbReference type="Rhea" id="RHEA-COMP:10107"/>
        <dbReference type="Rhea" id="RHEA-COMP:10290"/>
        <dbReference type="ChEBI" id="CHEBI:15378"/>
        <dbReference type="ChEBI" id="CHEBI:57856"/>
        <dbReference type="ChEBI" id="CHEBI:59789"/>
        <dbReference type="ChEBI" id="CHEBI:65315"/>
        <dbReference type="ChEBI" id="CHEBI:74478"/>
        <dbReference type="EC" id="2.1.1.200"/>
    </reaction>
</comment>
<keyword evidence="8" id="KW-1185">Reference proteome</keyword>
<comment type="function">
    <text evidence="5">Catalyzes the formation of 2'O-methylated cytidine (Cm32) or 2'O-methylated uridine (Um32) at position 32 in tRNA.</text>
</comment>
<proteinExistence type="inferred from homology"/>
<gene>
    <name evidence="5" type="primary">trmJ</name>
    <name evidence="7" type="ordered locus">LHK_00342</name>
</gene>
<evidence type="ECO:0000256" key="3">
    <source>
        <dbReference type="ARBA" id="ARBA00022679"/>
    </source>
</evidence>
<comment type="similarity">
    <text evidence="1">Belongs to the class IV-like SAM-binding methyltransferase superfamily. RNA methyltransferase TrmH family.</text>
</comment>
<dbReference type="GO" id="GO:0160206">
    <property type="term" value="F:tRNA (cytidine(32)/uridine(32)-2'-O)-methyltransferase activity"/>
    <property type="evidence" value="ECO:0007669"/>
    <property type="project" value="UniProtKB-EC"/>
</dbReference>
<evidence type="ECO:0000256" key="5">
    <source>
        <dbReference type="RuleBase" id="RU362024"/>
    </source>
</evidence>
<dbReference type="PIRSF" id="PIRSF004808">
    <property type="entry name" value="LasT"/>
    <property type="match status" value="1"/>
</dbReference>
<reference evidence="7 8" key="1">
    <citation type="journal article" date="2009" name="PLoS Genet.">
        <title>The complete genome and proteome of Laribacter hongkongensis reveal potential mechanisms for adaptations to different temperatures and habitats.</title>
        <authorList>
            <person name="Woo P.C."/>
            <person name="Lau S.K."/>
            <person name="Tse H."/>
            <person name="Teng J.L."/>
            <person name="Curreem S.O."/>
            <person name="Tsang A.K."/>
            <person name="Fan R.Y."/>
            <person name="Wong G.K."/>
            <person name="Huang Y."/>
            <person name="Loman N.J."/>
            <person name="Snyder L.A."/>
            <person name="Cai J.J."/>
            <person name="Huang J.D."/>
            <person name="Mak W."/>
            <person name="Pallen M.J."/>
            <person name="Lok S."/>
            <person name="Yuen K.Y."/>
        </authorList>
    </citation>
    <scope>NUCLEOTIDE SEQUENCE [LARGE SCALE GENOMIC DNA]</scope>
    <source>
        <strain evidence="7 8">HLHK9</strain>
    </source>
</reference>
<dbReference type="EC" id="2.1.1.200" evidence="5"/>
<dbReference type="eggNOG" id="COG0565">
    <property type="taxonomic scope" value="Bacteria"/>
</dbReference>
<keyword evidence="4 5" id="KW-0949">S-adenosyl-L-methionine</keyword>
<dbReference type="InterPro" id="IPR029026">
    <property type="entry name" value="tRNA_m1G_MTases_N"/>
</dbReference>
<evidence type="ECO:0000259" key="6">
    <source>
        <dbReference type="Pfam" id="PF00588"/>
    </source>
</evidence>
<dbReference type="InterPro" id="IPR029028">
    <property type="entry name" value="Alpha/beta_knot_MTases"/>
</dbReference>
<dbReference type="GO" id="GO:0106339">
    <property type="term" value="F:tRNA (cytidine(32)-2'-O)-methyltransferase activity"/>
    <property type="evidence" value="ECO:0007669"/>
    <property type="project" value="RHEA"/>
</dbReference>
<evidence type="ECO:0000256" key="4">
    <source>
        <dbReference type="ARBA" id="ARBA00022691"/>
    </source>
</evidence>
<evidence type="ECO:0000256" key="1">
    <source>
        <dbReference type="ARBA" id="ARBA00007228"/>
    </source>
</evidence>
<keyword evidence="2 5" id="KW-0489">Methyltransferase</keyword>